<evidence type="ECO:0000256" key="8">
    <source>
        <dbReference type="ARBA" id="ARBA00023170"/>
    </source>
</evidence>
<dbReference type="PROSITE" id="PS51030">
    <property type="entry name" value="NUCLEAR_REC_DBD_2"/>
    <property type="match status" value="1"/>
</dbReference>
<dbReference type="InterPro" id="IPR013088">
    <property type="entry name" value="Znf_NHR/GATA"/>
</dbReference>
<dbReference type="PRINTS" id="PR00047">
    <property type="entry name" value="STROIDFINGER"/>
</dbReference>
<dbReference type="GO" id="GO:0009888">
    <property type="term" value="P:tissue development"/>
    <property type="evidence" value="ECO:0007669"/>
    <property type="project" value="TreeGrafter"/>
</dbReference>
<evidence type="ECO:0000313" key="13">
    <source>
        <dbReference type="WBParaSite" id="PSAMB.scaffold272size59799.g4004.t1"/>
    </source>
</evidence>
<dbReference type="Proteomes" id="UP000887566">
    <property type="component" value="Unplaced"/>
</dbReference>
<dbReference type="InterPro" id="IPR016355">
    <property type="entry name" value="NR5-like"/>
</dbReference>
<evidence type="ECO:0000256" key="3">
    <source>
        <dbReference type="ARBA" id="ARBA00022771"/>
    </source>
</evidence>
<feature type="compositionally biased region" description="Basic and acidic residues" evidence="10">
    <location>
        <begin position="1"/>
        <end position="15"/>
    </location>
</feature>
<name>A0A914VZQ7_9BILA</name>
<dbReference type="WBParaSite" id="PSAMB.scaffold272size59799.g4004.t1">
    <property type="protein sequence ID" value="PSAMB.scaffold272size59799.g4004.t1"/>
    <property type="gene ID" value="PSAMB.scaffold272size59799.g4004"/>
</dbReference>
<proteinExistence type="predicted"/>
<evidence type="ECO:0000256" key="5">
    <source>
        <dbReference type="ARBA" id="ARBA00023015"/>
    </source>
</evidence>
<sequence>MRRPESSADSRDRPYLRRCRRRTGADDAPVSSDRRPSSAPRSSGVCRIDRIAVALDKGRVFGSNVAASADLASRCQGCALFLQPCARSSSRCAIASNCQSPLSQTRAKCDHRNQTVLPNLLAVRQSAPHASQMVDIHPMAAHTALSAAKYAEHAIAASSAASFMAPQSTVLCKQQLEHEPCPICGDKVSGYHYGLLTCESCKGFFKRTVQNKKQYQCSADQNCPVDKTCRKRCPHCRFQKCMGKGMRIEGRFAF</sequence>
<dbReference type="SUPFAM" id="SSF57716">
    <property type="entry name" value="Glucocorticoid receptor-like (DNA-binding domain)"/>
    <property type="match status" value="1"/>
</dbReference>
<dbReference type="InterPro" id="IPR001628">
    <property type="entry name" value="Znf_hrmn_rcpt"/>
</dbReference>
<keyword evidence="2" id="KW-0479">Metal-binding</keyword>
<evidence type="ECO:0000259" key="11">
    <source>
        <dbReference type="PROSITE" id="PS51030"/>
    </source>
</evidence>
<dbReference type="GO" id="GO:0008270">
    <property type="term" value="F:zinc ion binding"/>
    <property type="evidence" value="ECO:0007669"/>
    <property type="project" value="UniProtKB-KW"/>
</dbReference>
<dbReference type="PANTHER" id="PTHR24086:SF15">
    <property type="entry name" value="NUCLEAR HORMONE RECEPTOR FTZ-F1"/>
    <property type="match status" value="1"/>
</dbReference>
<evidence type="ECO:0000256" key="2">
    <source>
        <dbReference type="ARBA" id="ARBA00022723"/>
    </source>
</evidence>
<organism evidence="12 13">
    <name type="scientific">Plectus sambesii</name>
    <dbReference type="NCBI Taxonomy" id="2011161"/>
    <lineage>
        <taxon>Eukaryota</taxon>
        <taxon>Metazoa</taxon>
        <taxon>Ecdysozoa</taxon>
        <taxon>Nematoda</taxon>
        <taxon>Chromadorea</taxon>
        <taxon>Plectida</taxon>
        <taxon>Plectina</taxon>
        <taxon>Plectoidea</taxon>
        <taxon>Plectidae</taxon>
        <taxon>Plectus</taxon>
    </lineage>
</organism>
<dbReference type="AlphaFoldDB" id="A0A914VZQ7"/>
<keyword evidence="5" id="KW-0805">Transcription regulation</keyword>
<keyword evidence="3" id="KW-0863">Zinc-finger</keyword>
<protein>
    <submittedName>
        <fullName evidence="13">Nuclear receptor domain-containing protein</fullName>
    </submittedName>
</protein>
<evidence type="ECO:0000256" key="10">
    <source>
        <dbReference type="SAM" id="MobiDB-lite"/>
    </source>
</evidence>
<dbReference type="GO" id="GO:0090575">
    <property type="term" value="C:RNA polymerase II transcription regulator complex"/>
    <property type="evidence" value="ECO:0007669"/>
    <property type="project" value="TreeGrafter"/>
</dbReference>
<evidence type="ECO:0000256" key="1">
    <source>
        <dbReference type="ARBA" id="ARBA00004123"/>
    </source>
</evidence>
<evidence type="ECO:0000256" key="6">
    <source>
        <dbReference type="ARBA" id="ARBA00023125"/>
    </source>
</evidence>
<dbReference type="SMART" id="SM00399">
    <property type="entry name" value="ZnF_C4"/>
    <property type="match status" value="1"/>
</dbReference>
<dbReference type="Gene3D" id="3.30.50.10">
    <property type="entry name" value="Erythroid Transcription Factor GATA-1, subunit A"/>
    <property type="match status" value="1"/>
</dbReference>
<keyword evidence="4" id="KW-0862">Zinc</keyword>
<dbReference type="GO" id="GO:0009755">
    <property type="term" value="P:hormone-mediated signaling pathway"/>
    <property type="evidence" value="ECO:0007669"/>
    <property type="project" value="TreeGrafter"/>
</dbReference>
<accession>A0A914VZQ7</accession>
<comment type="subcellular location">
    <subcellularLocation>
        <location evidence="1">Nucleus</location>
    </subcellularLocation>
</comment>
<keyword evidence="9" id="KW-0539">Nucleus</keyword>
<keyword evidence="6" id="KW-0238">DNA-binding</keyword>
<evidence type="ECO:0000256" key="9">
    <source>
        <dbReference type="ARBA" id="ARBA00023242"/>
    </source>
</evidence>
<dbReference type="FunFam" id="3.30.50.10:FF:000006">
    <property type="entry name" value="Nuclear receptor subfamily 5 group A member"/>
    <property type="match status" value="1"/>
</dbReference>
<dbReference type="PANTHER" id="PTHR24086">
    <property type="entry name" value="NUCLEAR RECEPTOR SUBFAMILY 5 GROUP A"/>
    <property type="match status" value="1"/>
</dbReference>
<dbReference type="GO" id="GO:0000978">
    <property type="term" value="F:RNA polymerase II cis-regulatory region sequence-specific DNA binding"/>
    <property type="evidence" value="ECO:0007669"/>
    <property type="project" value="TreeGrafter"/>
</dbReference>
<keyword evidence="8" id="KW-0675">Receptor</keyword>
<keyword evidence="12" id="KW-1185">Reference proteome</keyword>
<feature type="region of interest" description="Disordered" evidence="10">
    <location>
        <begin position="1"/>
        <end position="43"/>
    </location>
</feature>
<dbReference type="Pfam" id="PF00105">
    <property type="entry name" value="zf-C4"/>
    <property type="match status" value="1"/>
</dbReference>
<reference evidence="13" key="1">
    <citation type="submission" date="2022-11" db="UniProtKB">
        <authorList>
            <consortium name="WormBaseParasite"/>
        </authorList>
    </citation>
    <scope>IDENTIFICATION</scope>
</reference>
<evidence type="ECO:0000313" key="12">
    <source>
        <dbReference type="Proteomes" id="UP000887566"/>
    </source>
</evidence>
<dbReference type="PROSITE" id="PS00031">
    <property type="entry name" value="NUCLEAR_REC_DBD_1"/>
    <property type="match status" value="1"/>
</dbReference>
<feature type="domain" description="Nuclear receptor" evidence="11">
    <location>
        <begin position="178"/>
        <end position="253"/>
    </location>
</feature>
<dbReference type="GO" id="GO:0004879">
    <property type="term" value="F:nuclear receptor activity"/>
    <property type="evidence" value="ECO:0007669"/>
    <property type="project" value="InterPro"/>
</dbReference>
<evidence type="ECO:0000256" key="7">
    <source>
        <dbReference type="ARBA" id="ARBA00023163"/>
    </source>
</evidence>
<feature type="compositionally biased region" description="Low complexity" evidence="10">
    <location>
        <begin position="26"/>
        <end position="43"/>
    </location>
</feature>
<evidence type="ECO:0000256" key="4">
    <source>
        <dbReference type="ARBA" id="ARBA00022833"/>
    </source>
</evidence>
<keyword evidence="7" id="KW-0804">Transcription</keyword>